<name>A0ACA9LSB5_9GLOM</name>
<evidence type="ECO:0000313" key="2">
    <source>
        <dbReference type="Proteomes" id="UP000789525"/>
    </source>
</evidence>
<organism evidence="1 2">
    <name type="scientific">Acaulospora colombiana</name>
    <dbReference type="NCBI Taxonomy" id="27376"/>
    <lineage>
        <taxon>Eukaryota</taxon>
        <taxon>Fungi</taxon>
        <taxon>Fungi incertae sedis</taxon>
        <taxon>Mucoromycota</taxon>
        <taxon>Glomeromycotina</taxon>
        <taxon>Glomeromycetes</taxon>
        <taxon>Diversisporales</taxon>
        <taxon>Acaulosporaceae</taxon>
        <taxon>Acaulospora</taxon>
    </lineage>
</organism>
<comment type="caution">
    <text evidence="1">The sequence shown here is derived from an EMBL/GenBank/DDBJ whole genome shotgun (WGS) entry which is preliminary data.</text>
</comment>
<sequence>MPRNEQTKSSTLRSRQRITNKTRLRVVHGSIDAETVTIGEDDGRGALHSTQGVEAEDAAEHHLQQVLNAANNSANNQQRSQRPSTGDAATQTASATLQPPQEAHFIPTPDAQGVVGNYDDLYVPNSHEMPYAILMFSDTVEECRTYGLAGRSYTMDEQDAAWLEKWNKQARGEGTSYSTTRRSRNKASEAEEEPQLVITEDWFELCMGMFEKFASEHYPYLHVDSSCPPFSFFQPLFQMPYTPSLFASSLIPDGLPDPSELAQMAKGIYPHWAERKGERKGRSIIPDVNLDEADEGNVYVCFRRREIKPIRKTRRMETTSIDKLTRLSVEFQSALQLATRAIEREEAKKELCDMDQVVWTWRTQLVSITSKFPDLRNPDDDKWLVDKEKVKKLKTPGSLYVLLLYPSTPTISFAISTDHQLPFPKVPPIPVNSMTFLILDRRKFIQEKGIEISSTRSNKTSKEKETKMFWDGRMLQMLQKTCPSSVQVDRQRSGIVLEEEVAAISTVEIHLSHHHPLQPALMSKLLPETLSLLPWIGFPHATQPTAENNDEATSSDEVDVELVKRLEERCKFDTDLVSATKPPVRTVIDDFDHR</sequence>
<dbReference type="Proteomes" id="UP000789525">
    <property type="component" value="Unassembled WGS sequence"/>
</dbReference>
<reference evidence="1" key="1">
    <citation type="submission" date="2021-06" db="EMBL/GenBank/DDBJ databases">
        <authorList>
            <person name="Kallberg Y."/>
            <person name="Tangrot J."/>
            <person name="Rosling A."/>
        </authorList>
    </citation>
    <scope>NUCLEOTIDE SEQUENCE</scope>
    <source>
        <strain evidence="1">CL356</strain>
    </source>
</reference>
<accession>A0ACA9LSB5</accession>
<gene>
    <name evidence="1" type="ORF">ACOLOM_LOCUS4689</name>
</gene>
<feature type="non-terminal residue" evidence="1">
    <location>
        <position position="594"/>
    </location>
</feature>
<proteinExistence type="predicted"/>
<dbReference type="EMBL" id="CAJVPT010007946">
    <property type="protein sequence ID" value="CAG8546714.1"/>
    <property type="molecule type" value="Genomic_DNA"/>
</dbReference>
<keyword evidence="2" id="KW-1185">Reference proteome</keyword>
<evidence type="ECO:0000313" key="1">
    <source>
        <dbReference type="EMBL" id="CAG8546714.1"/>
    </source>
</evidence>
<protein>
    <submittedName>
        <fullName evidence="1">15240_t:CDS:1</fullName>
    </submittedName>
</protein>